<dbReference type="InterPro" id="IPR001300">
    <property type="entry name" value="Peptidase_C2_calpain_cat"/>
</dbReference>
<dbReference type="InterPro" id="IPR022683">
    <property type="entry name" value="Calpain_III"/>
</dbReference>
<protein>
    <submittedName>
        <fullName evidence="7">Calpain catalytic domain-containing protein</fullName>
    </submittedName>
</protein>
<keyword evidence="4" id="KW-1133">Transmembrane helix</keyword>
<evidence type="ECO:0000256" key="2">
    <source>
        <dbReference type="PIRSR" id="PIRSR622684-1"/>
    </source>
</evidence>
<dbReference type="InterPro" id="IPR036213">
    <property type="entry name" value="Calpain_III_sf"/>
</dbReference>
<organism evidence="6 7">
    <name type="scientific">Ditylenchus dipsaci</name>
    <dbReference type="NCBI Taxonomy" id="166011"/>
    <lineage>
        <taxon>Eukaryota</taxon>
        <taxon>Metazoa</taxon>
        <taxon>Ecdysozoa</taxon>
        <taxon>Nematoda</taxon>
        <taxon>Chromadorea</taxon>
        <taxon>Rhabditida</taxon>
        <taxon>Tylenchina</taxon>
        <taxon>Tylenchomorpha</taxon>
        <taxon>Sphaerularioidea</taxon>
        <taxon>Anguinidae</taxon>
        <taxon>Anguininae</taxon>
        <taxon>Ditylenchus</taxon>
    </lineage>
</organism>
<feature type="active site" evidence="2">
    <location>
        <position position="198"/>
    </location>
</feature>
<keyword evidence="4" id="KW-0812">Transmembrane</keyword>
<dbReference type="PANTHER" id="PTHR10183:SF433">
    <property type="entry name" value="CALPAIN-A-RELATED"/>
    <property type="match status" value="1"/>
</dbReference>
<dbReference type="PRINTS" id="PR00704">
    <property type="entry name" value="CALPAIN"/>
</dbReference>
<dbReference type="WBParaSite" id="jg15771">
    <property type="protein sequence ID" value="jg15771"/>
    <property type="gene ID" value="jg15771"/>
</dbReference>
<evidence type="ECO:0000313" key="6">
    <source>
        <dbReference type="Proteomes" id="UP000887574"/>
    </source>
</evidence>
<sequence length="416" mass="46977">MSPRKDRAVTWLRPHQICKKPQLIVDGNSRFDGGASQPELHQKYAGIFHFQFWRYGRWVDVVVDDRLPVRTGTNRLVYMSSATPNEFWSPLLEKAYAKLNGSYEALEGGHSSDAMEDMTGGLAERLTDLMQIKRSLIKQIYSSNQMGSLMGCSMGRNSLADSNHRMPNGLITSHAYSITDAKNIGSASSPMWLLRIRNPWVMVNSGMATGQTTPSNGSRYPLNSRMNTSLLFLMMASFGCLLRTSFATLLLVEICHLGPDVMEEVCDLTGLEKRRLLRSAIWVSAILHSNWRVSEGTAGGHLTSHSSLKSFWKNPQFLFRVKPNPAARKHMSTVIVALMQKYRRRHKSEGWENLVIGFEVYKGQIGELQRGDVSLWLDPGEYVIVPCTQQPNQDADFMLRLFSNGIFTKQLEQLPK</sequence>
<dbReference type="SUPFAM" id="SSF54001">
    <property type="entry name" value="Cysteine proteinases"/>
    <property type="match status" value="1"/>
</dbReference>
<dbReference type="Gene3D" id="2.60.120.380">
    <property type="match status" value="1"/>
</dbReference>
<evidence type="ECO:0000256" key="1">
    <source>
        <dbReference type="ARBA" id="ARBA00007623"/>
    </source>
</evidence>
<proteinExistence type="inferred from homology"/>
<dbReference type="PANTHER" id="PTHR10183">
    <property type="entry name" value="CALPAIN"/>
    <property type="match status" value="1"/>
</dbReference>
<name>A0A915D651_9BILA</name>
<dbReference type="Pfam" id="PF01067">
    <property type="entry name" value="Calpain_III"/>
    <property type="match status" value="2"/>
</dbReference>
<feature type="domain" description="Calpain catalytic" evidence="5">
    <location>
        <begin position="41"/>
        <end position="258"/>
    </location>
</feature>
<accession>A0A915D651</accession>
<dbReference type="InterPro" id="IPR038765">
    <property type="entry name" value="Papain-like_cys_pep_sf"/>
</dbReference>
<keyword evidence="6" id="KW-1185">Reference proteome</keyword>
<dbReference type="Proteomes" id="UP000887574">
    <property type="component" value="Unplaced"/>
</dbReference>
<reference evidence="7" key="1">
    <citation type="submission" date="2022-11" db="UniProtKB">
        <authorList>
            <consortium name="WormBaseParasite"/>
        </authorList>
    </citation>
    <scope>IDENTIFICATION</scope>
</reference>
<dbReference type="GO" id="GO:0006508">
    <property type="term" value="P:proteolysis"/>
    <property type="evidence" value="ECO:0007669"/>
    <property type="project" value="InterPro"/>
</dbReference>
<dbReference type="GO" id="GO:0005737">
    <property type="term" value="C:cytoplasm"/>
    <property type="evidence" value="ECO:0007669"/>
    <property type="project" value="TreeGrafter"/>
</dbReference>
<dbReference type="AlphaFoldDB" id="A0A915D651"/>
<comment type="similarity">
    <text evidence="1">Belongs to the peptidase C2 family.</text>
</comment>
<dbReference type="Gene3D" id="3.90.70.10">
    <property type="entry name" value="Cysteine proteinases"/>
    <property type="match status" value="1"/>
</dbReference>
<evidence type="ECO:0000256" key="3">
    <source>
        <dbReference type="PROSITE-ProRule" id="PRU00239"/>
    </source>
</evidence>
<dbReference type="GO" id="GO:0004198">
    <property type="term" value="F:calcium-dependent cysteine-type endopeptidase activity"/>
    <property type="evidence" value="ECO:0007669"/>
    <property type="project" value="InterPro"/>
</dbReference>
<keyword evidence="4" id="KW-0472">Membrane</keyword>
<evidence type="ECO:0000256" key="4">
    <source>
        <dbReference type="SAM" id="Phobius"/>
    </source>
</evidence>
<dbReference type="InterPro" id="IPR022684">
    <property type="entry name" value="Calpain_cysteine_protease"/>
</dbReference>
<dbReference type="SMART" id="SM00720">
    <property type="entry name" value="calpain_III"/>
    <property type="match status" value="1"/>
</dbReference>
<dbReference type="SMART" id="SM00230">
    <property type="entry name" value="CysPc"/>
    <property type="match status" value="1"/>
</dbReference>
<feature type="active site" evidence="2">
    <location>
        <position position="174"/>
    </location>
</feature>
<feature type="transmembrane region" description="Helical" evidence="4">
    <location>
        <begin position="230"/>
        <end position="252"/>
    </location>
</feature>
<comment type="caution">
    <text evidence="3">Lacks conserved residue(s) required for the propagation of feature annotation.</text>
</comment>
<dbReference type="Pfam" id="PF00648">
    <property type="entry name" value="Peptidase_C2"/>
    <property type="match status" value="1"/>
</dbReference>
<dbReference type="PROSITE" id="PS50203">
    <property type="entry name" value="CALPAIN_CAT"/>
    <property type="match status" value="1"/>
</dbReference>
<evidence type="ECO:0000259" key="5">
    <source>
        <dbReference type="PROSITE" id="PS50203"/>
    </source>
</evidence>
<dbReference type="SUPFAM" id="SSF49758">
    <property type="entry name" value="Calpain large subunit, middle domain (domain III)"/>
    <property type="match status" value="1"/>
</dbReference>
<evidence type="ECO:0000313" key="7">
    <source>
        <dbReference type="WBParaSite" id="jg15771"/>
    </source>
</evidence>
<dbReference type="CDD" id="cd00044">
    <property type="entry name" value="CysPc"/>
    <property type="match status" value="1"/>
</dbReference>
<dbReference type="InterPro" id="IPR022682">
    <property type="entry name" value="Calpain_domain_III"/>
</dbReference>